<dbReference type="InterPro" id="IPR036737">
    <property type="entry name" value="OmpA-like_sf"/>
</dbReference>
<dbReference type="PANTHER" id="PTHR30329">
    <property type="entry name" value="STATOR ELEMENT OF FLAGELLAR MOTOR COMPLEX"/>
    <property type="match status" value="1"/>
</dbReference>
<dbReference type="Gene3D" id="3.40.1520.20">
    <property type="match status" value="1"/>
</dbReference>
<keyword evidence="2 4" id="KW-0472">Membrane</keyword>
<dbReference type="InterPro" id="IPR050330">
    <property type="entry name" value="Bact_OuterMem_StrucFunc"/>
</dbReference>
<keyword evidence="3" id="KW-0998">Cell outer membrane</keyword>
<dbReference type="Proteomes" id="UP000885806">
    <property type="component" value="Unassembled WGS sequence"/>
</dbReference>
<name>A0A7V5NXY5_9PROT</name>
<evidence type="ECO:0000256" key="4">
    <source>
        <dbReference type="PROSITE-ProRule" id="PRU00473"/>
    </source>
</evidence>
<evidence type="ECO:0000256" key="5">
    <source>
        <dbReference type="SAM" id="Phobius"/>
    </source>
</evidence>
<comment type="subcellular location">
    <subcellularLocation>
        <location evidence="1">Cell outer membrane</location>
    </subcellularLocation>
</comment>
<evidence type="ECO:0000256" key="3">
    <source>
        <dbReference type="ARBA" id="ARBA00023237"/>
    </source>
</evidence>
<dbReference type="InterPro" id="IPR006665">
    <property type="entry name" value="OmpA-like"/>
</dbReference>
<evidence type="ECO:0000313" key="7">
    <source>
        <dbReference type="EMBL" id="HHI89284.1"/>
    </source>
</evidence>
<accession>A0A7V5NXY5</accession>
<organism evidence="7">
    <name type="scientific">Hellea balneolensis</name>
    <dbReference type="NCBI Taxonomy" id="287478"/>
    <lineage>
        <taxon>Bacteria</taxon>
        <taxon>Pseudomonadati</taxon>
        <taxon>Pseudomonadota</taxon>
        <taxon>Alphaproteobacteria</taxon>
        <taxon>Maricaulales</taxon>
        <taxon>Robiginitomaculaceae</taxon>
        <taxon>Hellea</taxon>
    </lineage>
</organism>
<dbReference type="InterPro" id="IPR006664">
    <property type="entry name" value="OMP_bac"/>
</dbReference>
<reference evidence="7" key="1">
    <citation type="journal article" date="2020" name="mSystems">
        <title>Genome- and Community-Level Interaction Insights into Carbon Utilization and Element Cycling Functions of Hydrothermarchaeota in Hydrothermal Sediment.</title>
        <authorList>
            <person name="Zhou Z."/>
            <person name="Liu Y."/>
            <person name="Xu W."/>
            <person name="Pan J."/>
            <person name="Luo Z.H."/>
            <person name="Li M."/>
        </authorList>
    </citation>
    <scope>NUCLEOTIDE SEQUENCE [LARGE SCALE GENOMIC DNA]</scope>
    <source>
        <strain evidence="7">HyVt-538</strain>
    </source>
</reference>
<dbReference type="PROSITE" id="PS01068">
    <property type="entry name" value="OMPA_1"/>
    <property type="match status" value="1"/>
</dbReference>
<dbReference type="PROSITE" id="PS51123">
    <property type="entry name" value="OMPA_2"/>
    <property type="match status" value="1"/>
</dbReference>
<dbReference type="Pfam" id="PF00691">
    <property type="entry name" value="OmpA"/>
    <property type="match status" value="1"/>
</dbReference>
<evidence type="ECO:0000259" key="6">
    <source>
        <dbReference type="PROSITE" id="PS51123"/>
    </source>
</evidence>
<dbReference type="EMBL" id="DROP01000331">
    <property type="protein sequence ID" value="HHI89284.1"/>
    <property type="molecule type" value="Genomic_DNA"/>
</dbReference>
<gene>
    <name evidence="7" type="ORF">ENK01_04955</name>
</gene>
<keyword evidence="5" id="KW-1133">Transmembrane helix</keyword>
<keyword evidence="5" id="KW-0812">Transmembrane</keyword>
<dbReference type="PRINTS" id="PR01023">
    <property type="entry name" value="NAFLGMOTY"/>
</dbReference>
<sequence>MGTFAKWLWGIIILFIIALLINLFAPAPWGAKANSKKMGMAVQNALNESGNGTWARVDMSGNVARIVGEAPSAAAKASAVEAAKNAQCQSCANREAGKRWHVVDDSAIKIAKVIPVAAPYTLTGVFKDGVLVLNGYVSSEAAKAKLLADAKAMYGDKVRDDKIRIARGAPNVDWNAVAHGNMSALSNLDYGRFDMKDMDSLLTGHAASVDKRDAALAALATLPAGFNGASKIEAVGGKVVATGIIKSAEVCQQLFKELKGKSKIKFAYARAEIRDGDSLILLDAMADAAKKCSTYVITVEGHTDADGPAEYNQNLSQKRADTVANYLISKGVNPAQIKAVGYGEAHPIADNTTPEGMAANRRIEFKISESK</sequence>
<comment type="caution">
    <text evidence="7">The sequence shown here is derived from an EMBL/GenBank/DDBJ whole genome shotgun (WGS) entry which is preliminary data.</text>
</comment>
<dbReference type="PRINTS" id="PR01021">
    <property type="entry name" value="OMPADOMAIN"/>
</dbReference>
<dbReference type="SUPFAM" id="SSF103088">
    <property type="entry name" value="OmpA-like"/>
    <property type="match status" value="1"/>
</dbReference>
<dbReference type="InterPro" id="IPR006690">
    <property type="entry name" value="OMPA-like_CS"/>
</dbReference>
<evidence type="ECO:0000256" key="1">
    <source>
        <dbReference type="ARBA" id="ARBA00004442"/>
    </source>
</evidence>
<dbReference type="GO" id="GO:0009279">
    <property type="term" value="C:cell outer membrane"/>
    <property type="evidence" value="ECO:0007669"/>
    <property type="project" value="UniProtKB-SubCell"/>
</dbReference>
<protein>
    <submittedName>
        <fullName evidence="7">OmpA family protein</fullName>
    </submittedName>
</protein>
<dbReference type="AlphaFoldDB" id="A0A7V5NXY5"/>
<evidence type="ECO:0000256" key="2">
    <source>
        <dbReference type="ARBA" id="ARBA00023136"/>
    </source>
</evidence>
<dbReference type="PANTHER" id="PTHR30329:SF21">
    <property type="entry name" value="LIPOPROTEIN YIAD-RELATED"/>
    <property type="match status" value="1"/>
</dbReference>
<proteinExistence type="predicted"/>
<dbReference type="Gene3D" id="3.30.1330.60">
    <property type="entry name" value="OmpA-like domain"/>
    <property type="match status" value="1"/>
</dbReference>
<dbReference type="CDD" id="cd07185">
    <property type="entry name" value="OmpA_C-like"/>
    <property type="match status" value="1"/>
</dbReference>
<feature type="transmembrane region" description="Helical" evidence="5">
    <location>
        <begin position="7"/>
        <end position="29"/>
    </location>
</feature>
<feature type="domain" description="OmpA-like" evidence="6">
    <location>
        <begin position="253"/>
        <end position="371"/>
    </location>
</feature>